<reference evidence="1 2" key="1">
    <citation type="submission" date="2011-02" db="EMBL/GenBank/DDBJ databases">
        <authorList>
            <person name="Weinstock G."/>
            <person name="Sodergren E."/>
            <person name="Clifton S."/>
            <person name="Fulton L."/>
            <person name="Fulton B."/>
            <person name="Courtney L."/>
            <person name="Fronick C."/>
            <person name="Harrison M."/>
            <person name="Strong C."/>
            <person name="Farmer C."/>
            <person name="Delahaunty K."/>
            <person name="Markovic C."/>
            <person name="Hall O."/>
            <person name="Minx P."/>
            <person name="Tomlinson C."/>
            <person name="Mitreva M."/>
            <person name="Hou S."/>
            <person name="Chen J."/>
            <person name="Wollam A."/>
            <person name="Pepin K.H."/>
            <person name="Johnson M."/>
            <person name="Bhonagiri V."/>
            <person name="Zhang X."/>
            <person name="Suruliraj S."/>
            <person name="Warren W."/>
            <person name="Chinwalla A."/>
            <person name="Mardis E.R."/>
            <person name="Wilson R.K."/>
        </authorList>
    </citation>
    <scope>NUCLEOTIDE SEQUENCE [LARGE SCALE GENOMIC DNA]</scope>
    <source>
        <strain evidence="1 2">YIT 11841</strain>
    </source>
</reference>
<evidence type="ECO:0000313" key="1">
    <source>
        <dbReference type="EMBL" id="EGG58136.1"/>
    </source>
</evidence>
<comment type="caution">
    <text evidence="1">The sequence shown here is derived from an EMBL/GenBank/DDBJ whole genome shotgun (WGS) entry which is preliminary data.</text>
</comment>
<protein>
    <submittedName>
        <fullName evidence="1">Conserved domain protein</fullName>
    </submittedName>
</protein>
<dbReference type="HOGENOM" id="CLU_093828_1_0_10"/>
<sequence>MKVFIPVIILSLLYASCTHHPKKDQSMQEDVTRLMSAPVSFNTDSLELLCTGLHNHMNDSFAPILKLVVYHDSTVCTSCVFQKLHKWDDFIEKAKAHKGNLELYFIFSPPSNEQHLLKVMVKNYKPKMPIYMDTAGVFRRTNPQLPSNPMLHTFLLDENNEVLVVRNPLENEKIDRMFWRTVKEKLGTGQKEKAND</sequence>
<name>F3QPE2_9BACT</name>
<gene>
    <name evidence="1" type="ORF">HMPREF9442_00029</name>
</gene>
<dbReference type="Proteomes" id="UP000005546">
    <property type="component" value="Unassembled WGS sequence"/>
</dbReference>
<proteinExistence type="predicted"/>
<dbReference type="STRING" id="762982.HMPREF9442_00029"/>
<dbReference type="EMBL" id="AFBR01000001">
    <property type="protein sequence ID" value="EGG58136.1"/>
    <property type="molecule type" value="Genomic_DNA"/>
</dbReference>
<dbReference type="AlphaFoldDB" id="F3QPE2"/>
<accession>F3QPE2</accession>
<organism evidence="1 2">
    <name type="scientific">Paraprevotella xylaniphila YIT 11841</name>
    <dbReference type="NCBI Taxonomy" id="762982"/>
    <lineage>
        <taxon>Bacteria</taxon>
        <taxon>Pseudomonadati</taxon>
        <taxon>Bacteroidota</taxon>
        <taxon>Bacteroidia</taxon>
        <taxon>Bacteroidales</taxon>
        <taxon>Prevotellaceae</taxon>
        <taxon>Paraprevotella</taxon>
    </lineage>
</organism>
<evidence type="ECO:0000313" key="2">
    <source>
        <dbReference type="Proteomes" id="UP000005546"/>
    </source>
</evidence>
<keyword evidence="2" id="KW-1185">Reference proteome</keyword>